<gene>
    <name evidence="4" type="ORF">EHQ30_13955</name>
</gene>
<dbReference type="Proteomes" id="UP000297891">
    <property type="component" value="Unassembled WGS sequence"/>
</dbReference>
<sequence>MKLKLTWIPNTLTLGNLTLGFVSMLLVAETNPTQTNSHELFTLAGVFIILAALFDGFDGMAARALNCTSELGADLDSLADLTTFGIAPGFLSYKMFFYDIKLDIFDKPDYFPLGMFIAALYPICAAYRLARFNVAHDPKSFNGLPSPVAGVVIGIFPLVFSVSQVPVWTAVLFFVITALLMVSTLRYSKPQVAIRGLFSWKKLGVSVLGLGLLLLAIGFYRWPYVMYGAVGFYVFSGIVSFLIQTIQDYRV</sequence>
<evidence type="ECO:0000313" key="4">
    <source>
        <dbReference type="EMBL" id="TGK91329.1"/>
    </source>
</evidence>
<feature type="transmembrane region" description="Helical" evidence="3">
    <location>
        <begin position="226"/>
        <end position="246"/>
    </location>
</feature>
<dbReference type="EMBL" id="RQFP01000014">
    <property type="protein sequence ID" value="TGK91329.1"/>
    <property type="molecule type" value="Genomic_DNA"/>
</dbReference>
<dbReference type="GO" id="GO:0008654">
    <property type="term" value="P:phospholipid biosynthetic process"/>
    <property type="evidence" value="ECO:0007669"/>
    <property type="project" value="InterPro"/>
</dbReference>
<dbReference type="GO" id="GO:0016020">
    <property type="term" value="C:membrane"/>
    <property type="evidence" value="ECO:0007669"/>
    <property type="project" value="InterPro"/>
</dbReference>
<dbReference type="InterPro" id="IPR043130">
    <property type="entry name" value="CDP-OH_PTrfase_TM_dom"/>
</dbReference>
<keyword evidence="3" id="KW-0812">Transmembrane</keyword>
<dbReference type="GO" id="GO:0016780">
    <property type="term" value="F:phosphotransferase activity, for other substituted phosphate groups"/>
    <property type="evidence" value="ECO:0007669"/>
    <property type="project" value="InterPro"/>
</dbReference>
<feature type="transmembrane region" description="Helical" evidence="3">
    <location>
        <begin position="110"/>
        <end position="129"/>
    </location>
</feature>
<protein>
    <submittedName>
        <fullName evidence="4">CDP-diacylglycerol--serine O-phosphatidyltransferase</fullName>
    </submittedName>
</protein>
<evidence type="ECO:0000256" key="2">
    <source>
        <dbReference type="RuleBase" id="RU003750"/>
    </source>
</evidence>
<accession>A0A2M9Y352</accession>
<keyword evidence="1 2" id="KW-0808">Transferase</keyword>
<feature type="transmembrane region" description="Helical" evidence="3">
    <location>
        <begin position="141"/>
        <end position="159"/>
    </location>
</feature>
<keyword evidence="5" id="KW-1185">Reference proteome</keyword>
<dbReference type="InterPro" id="IPR048254">
    <property type="entry name" value="CDP_ALCOHOL_P_TRANSF_CS"/>
</dbReference>
<comment type="caution">
    <text evidence="4">The sequence shown here is derived from an EMBL/GenBank/DDBJ whole genome shotgun (WGS) entry which is preliminary data.</text>
</comment>
<feature type="transmembrane region" description="Helical" evidence="3">
    <location>
        <begin position="165"/>
        <end position="182"/>
    </location>
</feature>
<dbReference type="RefSeq" id="WP_100790394.1">
    <property type="nucleotide sequence ID" value="NZ_NPDQ01000003.1"/>
</dbReference>
<reference evidence="4" key="1">
    <citation type="journal article" date="2019" name="PLoS Negl. Trop. Dis.">
        <title>Revisiting the worldwide diversity of Leptospira species in the environment.</title>
        <authorList>
            <person name="Vincent A.T."/>
            <person name="Schiettekatte O."/>
            <person name="Bourhy P."/>
            <person name="Veyrier F.J."/>
            <person name="Picardeau M."/>
        </authorList>
    </citation>
    <scope>NUCLEOTIDE SEQUENCE [LARGE SCALE GENOMIC DNA]</scope>
    <source>
        <strain evidence="4">201800277</strain>
    </source>
</reference>
<dbReference type="PROSITE" id="PS00379">
    <property type="entry name" value="CDP_ALCOHOL_P_TRANSF"/>
    <property type="match status" value="1"/>
</dbReference>
<evidence type="ECO:0000256" key="3">
    <source>
        <dbReference type="SAM" id="Phobius"/>
    </source>
</evidence>
<feature type="transmembrane region" description="Helical" evidence="3">
    <location>
        <begin position="7"/>
        <end position="28"/>
    </location>
</feature>
<name>A0A2M9Y352_9LEPT</name>
<comment type="similarity">
    <text evidence="2">Belongs to the CDP-alcohol phosphatidyltransferase class-I family.</text>
</comment>
<evidence type="ECO:0000313" key="5">
    <source>
        <dbReference type="Proteomes" id="UP000297891"/>
    </source>
</evidence>
<organism evidence="4 5">
    <name type="scientific">Leptospira brenneri</name>
    <dbReference type="NCBI Taxonomy" id="2023182"/>
    <lineage>
        <taxon>Bacteria</taxon>
        <taxon>Pseudomonadati</taxon>
        <taxon>Spirochaetota</taxon>
        <taxon>Spirochaetia</taxon>
        <taxon>Leptospirales</taxon>
        <taxon>Leptospiraceae</taxon>
        <taxon>Leptospira</taxon>
    </lineage>
</organism>
<feature type="transmembrane region" description="Helical" evidence="3">
    <location>
        <begin position="203"/>
        <end position="220"/>
    </location>
</feature>
<feature type="transmembrane region" description="Helical" evidence="3">
    <location>
        <begin position="40"/>
        <end position="57"/>
    </location>
</feature>
<keyword evidence="3" id="KW-0472">Membrane</keyword>
<dbReference type="AlphaFoldDB" id="A0A2M9Y352"/>
<dbReference type="InterPro" id="IPR000462">
    <property type="entry name" value="CDP-OH_P_trans"/>
</dbReference>
<evidence type="ECO:0000256" key="1">
    <source>
        <dbReference type="ARBA" id="ARBA00022679"/>
    </source>
</evidence>
<dbReference type="Pfam" id="PF01066">
    <property type="entry name" value="CDP-OH_P_transf"/>
    <property type="match status" value="1"/>
</dbReference>
<proteinExistence type="inferred from homology"/>
<keyword evidence="3" id="KW-1133">Transmembrane helix</keyword>
<dbReference type="OrthoDB" id="9777147at2"/>
<dbReference type="Gene3D" id="1.20.120.1760">
    <property type="match status" value="1"/>
</dbReference>